<dbReference type="InterPro" id="IPR029063">
    <property type="entry name" value="SAM-dependent_MTases_sf"/>
</dbReference>
<evidence type="ECO:0000313" key="2">
    <source>
        <dbReference type="Proteomes" id="UP000244090"/>
    </source>
</evidence>
<dbReference type="OrthoDB" id="1490915at2"/>
<evidence type="ECO:0000313" key="1">
    <source>
        <dbReference type="EMBL" id="PTX58793.1"/>
    </source>
</evidence>
<organism evidence="1 2">
    <name type="scientific">Kordia periserrulae</name>
    <dbReference type="NCBI Taxonomy" id="701523"/>
    <lineage>
        <taxon>Bacteria</taxon>
        <taxon>Pseudomonadati</taxon>
        <taxon>Bacteroidota</taxon>
        <taxon>Flavobacteriia</taxon>
        <taxon>Flavobacteriales</taxon>
        <taxon>Flavobacteriaceae</taxon>
        <taxon>Kordia</taxon>
    </lineage>
</organism>
<keyword evidence="2" id="KW-1185">Reference proteome</keyword>
<dbReference type="AlphaFoldDB" id="A0A2T6BRS1"/>
<gene>
    <name evidence="1" type="ORF">C8N46_112101</name>
</gene>
<dbReference type="Gene3D" id="3.40.50.150">
    <property type="entry name" value="Vaccinia Virus protein VP39"/>
    <property type="match status" value="1"/>
</dbReference>
<sequence length="321" mass="37640">MHWKIKASLQKILHFTNIGDRLNHIPATLVKDYHKNVCLYQFYECIRKFEASEIKFNPDYKKAALEIGTGYSLIAPVVLYLLGFDSIVSVDISKDVSIKNFQKQVRFLQDDELLQTIAKHSKFELSDISQKVAQLQSFQTLEQVCSFCYIKYIPKYTLEAIENVTNSFDYICSQVVFEHIPPEFLAQLFAKMKVWLTKEGCAVHTINFIDHFANPGFFQDKNISEFNFLKYSDKTWHFWAGNDIAYTNRLSFVYYLELCKKNDLHVVDFIGENYRAHHPLSAEEIHPDVIKKYQQLSTIEELCKYQRGTLIFKKEKPKHTL</sequence>
<protein>
    <recommendedName>
        <fullName evidence="3">Methyltransferase family protein</fullName>
    </recommendedName>
</protein>
<dbReference type="EMBL" id="QBKT01000012">
    <property type="protein sequence ID" value="PTX58793.1"/>
    <property type="molecule type" value="Genomic_DNA"/>
</dbReference>
<dbReference type="RefSeq" id="WP_108116663.1">
    <property type="nucleotide sequence ID" value="NZ_QBKT01000012.1"/>
</dbReference>
<name>A0A2T6BRS1_9FLAO</name>
<accession>A0A2T6BRS1</accession>
<comment type="caution">
    <text evidence="1">The sequence shown here is derived from an EMBL/GenBank/DDBJ whole genome shotgun (WGS) entry which is preliminary data.</text>
</comment>
<evidence type="ECO:0008006" key="3">
    <source>
        <dbReference type="Google" id="ProtNLM"/>
    </source>
</evidence>
<dbReference type="SUPFAM" id="SSF53335">
    <property type="entry name" value="S-adenosyl-L-methionine-dependent methyltransferases"/>
    <property type="match status" value="1"/>
</dbReference>
<reference evidence="1 2" key="1">
    <citation type="submission" date="2018-04" db="EMBL/GenBank/DDBJ databases">
        <title>Genomic Encyclopedia of Archaeal and Bacterial Type Strains, Phase II (KMG-II): from individual species to whole genera.</title>
        <authorList>
            <person name="Goeker M."/>
        </authorList>
    </citation>
    <scope>NUCLEOTIDE SEQUENCE [LARGE SCALE GENOMIC DNA]</scope>
    <source>
        <strain evidence="1 2">DSM 25731</strain>
    </source>
</reference>
<proteinExistence type="predicted"/>
<dbReference type="Proteomes" id="UP000244090">
    <property type="component" value="Unassembled WGS sequence"/>
</dbReference>